<feature type="domain" description="Smr" evidence="1">
    <location>
        <begin position="105"/>
        <end position="186"/>
    </location>
</feature>
<dbReference type="Gene3D" id="3.30.1370.110">
    <property type="match status" value="1"/>
</dbReference>
<dbReference type="PROSITE" id="PS50828">
    <property type="entry name" value="SMR"/>
    <property type="match status" value="1"/>
</dbReference>
<dbReference type="EMBL" id="PIPX01000001">
    <property type="protein sequence ID" value="RUO56126.1"/>
    <property type="molecule type" value="Genomic_DNA"/>
</dbReference>
<dbReference type="InterPro" id="IPR036063">
    <property type="entry name" value="Smr_dom_sf"/>
</dbReference>
<dbReference type="SUPFAM" id="SSF160443">
    <property type="entry name" value="SMR domain-like"/>
    <property type="match status" value="1"/>
</dbReference>
<keyword evidence="2" id="KW-0540">Nuclease</keyword>
<accession>A0A432Y5K6</accession>
<name>A0A432Y5K6_9GAMM</name>
<dbReference type="OrthoDB" id="9808881at2"/>
<comment type="caution">
    <text evidence="2">The sequence shown here is derived from an EMBL/GenBank/DDBJ whole genome shotgun (WGS) entry which is preliminary data.</text>
</comment>
<reference evidence="3" key="1">
    <citation type="journal article" date="2018" name="Front. Microbiol.">
        <title>Genome-Based Analysis Reveals the Taxonomy and Diversity of the Family Idiomarinaceae.</title>
        <authorList>
            <person name="Liu Y."/>
            <person name="Lai Q."/>
            <person name="Shao Z."/>
        </authorList>
    </citation>
    <scope>NUCLEOTIDE SEQUENCE [LARGE SCALE GENOMIC DNA]</scope>
    <source>
        <strain evidence="3">PO-M2</strain>
    </source>
</reference>
<dbReference type="InterPro" id="IPR002625">
    <property type="entry name" value="Smr_dom"/>
</dbReference>
<dbReference type="AlphaFoldDB" id="A0A432Y5K6"/>
<dbReference type="Proteomes" id="UP000287649">
    <property type="component" value="Unassembled WGS sequence"/>
</dbReference>
<dbReference type="InterPro" id="IPR047688">
    <property type="entry name" value="Endonuc_SmrA"/>
</dbReference>
<dbReference type="PANTHER" id="PTHR35562:SF2">
    <property type="entry name" value="DNA ENDONUCLEASE SMRA-RELATED"/>
    <property type="match status" value="1"/>
</dbReference>
<dbReference type="NCBIfam" id="NF033154">
    <property type="entry name" value="endonuc_SmrA"/>
    <property type="match status" value="1"/>
</dbReference>
<dbReference type="GO" id="GO:0004520">
    <property type="term" value="F:DNA endonuclease activity"/>
    <property type="evidence" value="ECO:0007669"/>
    <property type="project" value="TreeGrafter"/>
</dbReference>
<keyword evidence="3" id="KW-1185">Reference proteome</keyword>
<evidence type="ECO:0000313" key="3">
    <source>
        <dbReference type="Proteomes" id="UP000287649"/>
    </source>
</evidence>
<evidence type="ECO:0000313" key="2">
    <source>
        <dbReference type="EMBL" id="RUO56126.1"/>
    </source>
</evidence>
<keyword evidence="2" id="KW-0255">Endonuclease</keyword>
<dbReference type="Pfam" id="PF01713">
    <property type="entry name" value="Smr"/>
    <property type="match status" value="1"/>
</dbReference>
<dbReference type="RefSeq" id="WP_126771105.1">
    <property type="nucleotide sequence ID" value="NZ_JANQBU010000001.1"/>
</dbReference>
<evidence type="ECO:0000259" key="1">
    <source>
        <dbReference type="PROSITE" id="PS50828"/>
    </source>
</evidence>
<organism evidence="2 3">
    <name type="scientific">Pseudidiomarina homiensis</name>
    <dbReference type="NCBI Taxonomy" id="364198"/>
    <lineage>
        <taxon>Bacteria</taxon>
        <taxon>Pseudomonadati</taxon>
        <taxon>Pseudomonadota</taxon>
        <taxon>Gammaproteobacteria</taxon>
        <taxon>Alteromonadales</taxon>
        <taxon>Idiomarinaceae</taxon>
        <taxon>Pseudidiomarina</taxon>
    </lineage>
</organism>
<gene>
    <name evidence="2" type="ORF">CWI70_05035</name>
</gene>
<dbReference type="PANTHER" id="PTHR35562">
    <property type="entry name" value="DNA ENDONUCLEASE SMRA-RELATED"/>
    <property type="match status" value="1"/>
</dbReference>
<keyword evidence="2" id="KW-0378">Hydrolase</keyword>
<proteinExistence type="predicted"/>
<protein>
    <submittedName>
        <fullName evidence="2">DNA endonuclease SmrA</fullName>
    </submittedName>
</protein>
<sequence length="202" mass="23440">MRDDFSDEPADDFAKELAEFRQQMADVKPIDNNDVVPVKKTKPTAAQEARRQAAERQLEDDINYLSMEFVDLVEPEELVEFRRDGVQHGVFKRLKRGDYGIEASLDLHHHSLRQAREALFDFIQLCHRRGVRSAIVVHGMGRHSKPHPALLKSYVVKWLKQLDPVMAFNSAQRHHGGAGSVYVMLRKNAEQKHENRERHQKR</sequence>
<dbReference type="SMART" id="SM00463">
    <property type="entry name" value="SMR"/>
    <property type="match status" value="1"/>
</dbReference>